<dbReference type="SUPFAM" id="SSF55781">
    <property type="entry name" value="GAF domain-like"/>
    <property type="match status" value="1"/>
</dbReference>
<dbReference type="CDD" id="cd04620">
    <property type="entry name" value="CBS_two-component_sensor_histidine_kinase_repeat1"/>
    <property type="match status" value="1"/>
</dbReference>
<dbReference type="PROSITE" id="PS50887">
    <property type="entry name" value="GGDEF"/>
    <property type="match status" value="1"/>
</dbReference>
<dbReference type="GO" id="GO:1902201">
    <property type="term" value="P:negative regulation of bacterial-type flagellum-dependent cell motility"/>
    <property type="evidence" value="ECO:0007669"/>
    <property type="project" value="TreeGrafter"/>
</dbReference>
<dbReference type="KEGG" id="cep:Cri9333_0039"/>
<dbReference type="NCBIfam" id="TIGR00229">
    <property type="entry name" value="sensory_box"/>
    <property type="match status" value="1"/>
</dbReference>
<dbReference type="InterPro" id="IPR046342">
    <property type="entry name" value="CBS_dom_sf"/>
</dbReference>
<dbReference type="InterPro" id="IPR029016">
    <property type="entry name" value="GAF-like_dom_sf"/>
</dbReference>
<dbReference type="HOGENOM" id="CLU_000445_11_37_3"/>
<feature type="domain" description="Phytochrome chromophore attachment site" evidence="2">
    <location>
        <begin position="456"/>
        <end position="592"/>
    </location>
</feature>
<dbReference type="GO" id="GO:0043709">
    <property type="term" value="P:cell adhesion involved in single-species biofilm formation"/>
    <property type="evidence" value="ECO:0007669"/>
    <property type="project" value="TreeGrafter"/>
</dbReference>
<dbReference type="InterPro" id="IPR016132">
    <property type="entry name" value="Phyto_chromo_attachment"/>
</dbReference>
<dbReference type="InterPro" id="IPR035965">
    <property type="entry name" value="PAS-like_dom_sf"/>
</dbReference>
<dbReference type="InterPro" id="IPR003018">
    <property type="entry name" value="GAF"/>
</dbReference>
<dbReference type="STRING" id="1173022.Cri9333_0039"/>
<evidence type="ECO:0000259" key="5">
    <source>
        <dbReference type="PROSITE" id="PS50887"/>
    </source>
</evidence>
<dbReference type="Proteomes" id="UP000010472">
    <property type="component" value="Chromosome"/>
</dbReference>
<feature type="domain" description="CBS" evidence="6">
    <location>
        <begin position="144"/>
        <end position="203"/>
    </location>
</feature>
<dbReference type="InterPro" id="IPR000644">
    <property type="entry name" value="CBS_dom"/>
</dbReference>
<dbReference type="OrthoDB" id="433883at2"/>
<dbReference type="PANTHER" id="PTHR45138:SF9">
    <property type="entry name" value="DIGUANYLATE CYCLASE DGCM-RELATED"/>
    <property type="match status" value="1"/>
</dbReference>
<dbReference type="SMART" id="SM00116">
    <property type="entry name" value="CBS"/>
    <property type="match status" value="4"/>
</dbReference>
<feature type="domain" description="GGDEF" evidence="5">
    <location>
        <begin position="647"/>
        <end position="784"/>
    </location>
</feature>
<dbReference type="CDD" id="cd01949">
    <property type="entry name" value="GGDEF"/>
    <property type="match status" value="1"/>
</dbReference>
<evidence type="ECO:0000313" key="8">
    <source>
        <dbReference type="Proteomes" id="UP000010472"/>
    </source>
</evidence>
<dbReference type="PROSITE" id="PS50046">
    <property type="entry name" value="PHYTOCHROME_2"/>
    <property type="match status" value="1"/>
</dbReference>
<feature type="domain" description="CBS" evidence="6">
    <location>
        <begin position="13"/>
        <end position="68"/>
    </location>
</feature>
<dbReference type="RefSeq" id="WP_015201186.1">
    <property type="nucleotide sequence ID" value="NC_019753.1"/>
</dbReference>
<name>K9VUA7_9CYAN</name>
<evidence type="ECO:0000259" key="3">
    <source>
        <dbReference type="PROSITE" id="PS50112"/>
    </source>
</evidence>
<keyword evidence="1" id="KW-0129">CBS domain</keyword>
<feature type="domain" description="PAS" evidence="3">
    <location>
        <begin position="309"/>
        <end position="362"/>
    </location>
</feature>
<dbReference type="InterPro" id="IPR000014">
    <property type="entry name" value="PAS"/>
</dbReference>
<protein>
    <submittedName>
        <fullName evidence="7">Diguanylate cyclase with PAS/PAC, CBS and GAF sensors</fullName>
    </submittedName>
</protein>
<dbReference type="Gene3D" id="3.30.450.20">
    <property type="entry name" value="PAS domain"/>
    <property type="match status" value="1"/>
</dbReference>
<dbReference type="GO" id="GO:0005886">
    <property type="term" value="C:plasma membrane"/>
    <property type="evidence" value="ECO:0007669"/>
    <property type="project" value="TreeGrafter"/>
</dbReference>
<dbReference type="Pfam" id="PF00990">
    <property type="entry name" value="GGDEF"/>
    <property type="match status" value="1"/>
</dbReference>
<dbReference type="NCBIfam" id="TIGR00254">
    <property type="entry name" value="GGDEF"/>
    <property type="match status" value="1"/>
</dbReference>
<dbReference type="eggNOG" id="COG2203">
    <property type="taxonomic scope" value="Bacteria"/>
</dbReference>
<dbReference type="SMART" id="SM00065">
    <property type="entry name" value="GAF"/>
    <property type="match status" value="1"/>
</dbReference>
<dbReference type="SUPFAM" id="SSF55785">
    <property type="entry name" value="PYP-like sensor domain (PAS domain)"/>
    <property type="match status" value="1"/>
</dbReference>
<dbReference type="SMART" id="SM00091">
    <property type="entry name" value="PAS"/>
    <property type="match status" value="1"/>
</dbReference>
<feature type="domain" description="CBS" evidence="6">
    <location>
        <begin position="212"/>
        <end position="271"/>
    </location>
</feature>
<evidence type="ECO:0000259" key="6">
    <source>
        <dbReference type="PROSITE" id="PS51371"/>
    </source>
</evidence>
<gene>
    <name evidence="7" type="ORF">Cri9333_0039</name>
</gene>
<dbReference type="InterPro" id="IPR000700">
    <property type="entry name" value="PAS-assoc_C"/>
</dbReference>
<dbReference type="Gene3D" id="3.10.580.10">
    <property type="entry name" value="CBS-domain"/>
    <property type="match status" value="2"/>
</dbReference>
<dbReference type="Pfam" id="PF13426">
    <property type="entry name" value="PAS_9"/>
    <property type="match status" value="1"/>
</dbReference>
<accession>K9VUA7</accession>
<dbReference type="InterPro" id="IPR029787">
    <property type="entry name" value="Nucleotide_cyclase"/>
</dbReference>
<feature type="domain" description="CBS" evidence="6">
    <location>
        <begin position="77"/>
        <end position="137"/>
    </location>
</feature>
<dbReference type="eggNOG" id="COG0517">
    <property type="taxonomic scope" value="Bacteria"/>
</dbReference>
<dbReference type="GO" id="GO:0052621">
    <property type="term" value="F:diguanylate cyclase activity"/>
    <property type="evidence" value="ECO:0007669"/>
    <property type="project" value="TreeGrafter"/>
</dbReference>
<dbReference type="InterPro" id="IPR050469">
    <property type="entry name" value="Diguanylate_Cyclase"/>
</dbReference>
<dbReference type="Gene3D" id="3.30.450.40">
    <property type="match status" value="1"/>
</dbReference>
<dbReference type="CDD" id="cd00130">
    <property type="entry name" value="PAS"/>
    <property type="match status" value="1"/>
</dbReference>
<dbReference type="PROSITE" id="PS50112">
    <property type="entry name" value="PAS"/>
    <property type="match status" value="1"/>
</dbReference>
<keyword evidence="8" id="KW-1185">Reference proteome</keyword>
<dbReference type="SMART" id="SM00267">
    <property type="entry name" value="GGDEF"/>
    <property type="match status" value="1"/>
</dbReference>
<dbReference type="AlphaFoldDB" id="K9VUA7"/>
<evidence type="ECO:0000259" key="2">
    <source>
        <dbReference type="PROSITE" id="PS50046"/>
    </source>
</evidence>
<feature type="domain" description="PAC" evidence="4">
    <location>
        <begin position="386"/>
        <end position="436"/>
    </location>
</feature>
<dbReference type="InterPro" id="IPR043128">
    <property type="entry name" value="Rev_trsase/Diguanyl_cyclase"/>
</dbReference>
<dbReference type="Pfam" id="PF01590">
    <property type="entry name" value="GAF"/>
    <property type="match status" value="1"/>
</dbReference>
<dbReference type="InterPro" id="IPR000160">
    <property type="entry name" value="GGDEF_dom"/>
</dbReference>
<dbReference type="PANTHER" id="PTHR45138">
    <property type="entry name" value="REGULATORY COMPONENTS OF SENSORY TRANSDUCTION SYSTEM"/>
    <property type="match status" value="1"/>
</dbReference>
<dbReference type="EMBL" id="CP003620">
    <property type="protein sequence ID" value="AFZ11042.1"/>
    <property type="molecule type" value="Genomic_DNA"/>
</dbReference>
<organism evidence="7 8">
    <name type="scientific">Crinalium epipsammum PCC 9333</name>
    <dbReference type="NCBI Taxonomy" id="1173022"/>
    <lineage>
        <taxon>Bacteria</taxon>
        <taxon>Bacillati</taxon>
        <taxon>Cyanobacteriota</taxon>
        <taxon>Cyanophyceae</taxon>
        <taxon>Gomontiellales</taxon>
        <taxon>Gomontiellaceae</taxon>
        <taxon>Crinalium</taxon>
    </lineage>
</organism>
<sequence length="785" mass="87826">MVTTSAFPLDRAIDRHPLTVTRETPALHVVMLMSQGRASCVLVVEQQQLIGIFTERDVVRVTAAGIALEEVAIASVMTTNIITLPESQAQDILAVISLLRQYHIRHIPLVDEKQCLVGILSHESMREVLQPADLLKLRTVSEVMSKQVIQASLTTSVIHLTQLMSSNHVSCVVIVTQDTDNSRPVGIVTERDIVQLRALGVDLMQTLAEIVMSSPLVPIHPQNSLWAAHEKMRQYRIRRLVVVDDIGKLLGIVTQTSMVQILDPMETYAALEALQKVVEVRTTDLQKANEQLHYEIIERQQIETALRVSQARLAGILDSADEAIICVDERGLIQIFNQGAEQIFGYTSGEILNNTLDLLLSETLIGASCQYNQPNPSLQSARKIGGYREIFGRRRDGTEFPAEASISESLAGDELIFTVILRDITERKIAEQALKNQIAKERLMGTIAQRIRQSLNLKLILNTTVAEVRQFLQADRVIIYSFEGECDGVVVVESIADDCISLLGNYTLDFFCVGSHFPLYKQGQFKIINDVNNSELKESEVKIFNSLKIKSDLIVPILRGEDLWGLLAVHQCSNYRQWQQLEIDLIQQLATQVGIAIQQAQLYEELQIANQELQGLANTDGLTRVANRRCFDETLQLEWRRLAREQLPLSLIICDVDFFKIYNDTYGHQAGDECLQRVAGAIRLTVKRPADLVARYGGEEFVIVLPNTDSVGAKHLADEIHFRVKLLQIPHEKSPMGNLVTLSLGVSTIIPDFSYSPEMLLAAADKALYQAKSEGRDRIIFKLVS</sequence>
<dbReference type="SUPFAM" id="SSF54631">
    <property type="entry name" value="CBS-domain pair"/>
    <property type="match status" value="2"/>
</dbReference>
<evidence type="ECO:0000259" key="4">
    <source>
        <dbReference type="PROSITE" id="PS50113"/>
    </source>
</evidence>
<evidence type="ECO:0000256" key="1">
    <source>
        <dbReference type="PROSITE-ProRule" id="PRU00703"/>
    </source>
</evidence>
<dbReference type="CDD" id="cd17774">
    <property type="entry name" value="CBS_two-component_sensor_histidine_kinase_repeat2"/>
    <property type="match status" value="1"/>
</dbReference>
<proteinExistence type="predicted"/>
<dbReference type="eggNOG" id="COG4191">
    <property type="taxonomic scope" value="Bacteria"/>
</dbReference>
<dbReference type="Pfam" id="PF00571">
    <property type="entry name" value="CBS"/>
    <property type="match status" value="4"/>
</dbReference>
<evidence type="ECO:0000313" key="7">
    <source>
        <dbReference type="EMBL" id="AFZ11042.1"/>
    </source>
</evidence>
<dbReference type="PROSITE" id="PS51371">
    <property type="entry name" value="CBS"/>
    <property type="match status" value="4"/>
</dbReference>
<dbReference type="FunFam" id="3.30.70.270:FF:000001">
    <property type="entry name" value="Diguanylate cyclase domain protein"/>
    <property type="match status" value="1"/>
</dbReference>
<dbReference type="PROSITE" id="PS50113">
    <property type="entry name" value="PAC"/>
    <property type="match status" value="1"/>
</dbReference>
<dbReference type="SUPFAM" id="SSF55073">
    <property type="entry name" value="Nucleotide cyclase"/>
    <property type="match status" value="1"/>
</dbReference>
<dbReference type="Gene3D" id="3.30.70.270">
    <property type="match status" value="1"/>
</dbReference>
<dbReference type="eggNOG" id="COG3706">
    <property type="taxonomic scope" value="Bacteria"/>
</dbReference>
<reference evidence="7 8" key="1">
    <citation type="submission" date="2012-06" db="EMBL/GenBank/DDBJ databases">
        <title>Finished chromosome of genome of Crinalium epipsammum PCC 9333.</title>
        <authorList>
            <consortium name="US DOE Joint Genome Institute"/>
            <person name="Gugger M."/>
            <person name="Coursin T."/>
            <person name="Rippka R."/>
            <person name="Tandeau De Marsac N."/>
            <person name="Huntemann M."/>
            <person name="Wei C.-L."/>
            <person name="Han J."/>
            <person name="Detter J.C."/>
            <person name="Han C."/>
            <person name="Tapia R."/>
            <person name="Davenport K."/>
            <person name="Daligault H."/>
            <person name="Erkkila T."/>
            <person name="Gu W."/>
            <person name="Munk A.C.C."/>
            <person name="Teshima H."/>
            <person name="Xu Y."/>
            <person name="Chain P."/>
            <person name="Chen A."/>
            <person name="Krypides N."/>
            <person name="Mavromatis K."/>
            <person name="Markowitz V."/>
            <person name="Szeto E."/>
            <person name="Ivanova N."/>
            <person name="Mikhailova N."/>
            <person name="Ovchinnikova G."/>
            <person name="Pagani I."/>
            <person name="Pati A."/>
            <person name="Goodwin L."/>
            <person name="Peters L."/>
            <person name="Pitluck S."/>
            <person name="Woyke T."/>
            <person name="Kerfeld C."/>
        </authorList>
    </citation>
    <scope>NUCLEOTIDE SEQUENCE [LARGE SCALE GENOMIC DNA]</scope>
    <source>
        <strain evidence="7 8">PCC 9333</strain>
    </source>
</reference>